<protein>
    <submittedName>
        <fullName evidence="2">Uncharacterized protein</fullName>
    </submittedName>
</protein>
<proteinExistence type="predicted"/>
<feature type="region of interest" description="Disordered" evidence="1">
    <location>
        <begin position="93"/>
        <end position="114"/>
    </location>
</feature>
<comment type="caution">
    <text evidence="2">The sequence shown here is derived from an EMBL/GenBank/DDBJ whole genome shotgun (WGS) entry which is preliminary data.</text>
</comment>
<sequence length="192" mass="21303">MHLQQNGFYPLPQLLGENHRQAPPGLPVKQAATRNGADQHLLQTHGLRTELQLVRIPRLGFTPLVLHRHRLPKTLLPVKRNSGIVQIKFHHIASTGDSQRSGKDPHPPNDQQIAPAFGGLRIVGALMKQVSVHRAQIFLPQSLQMDQRPLPPAEGKVLNAREHEPVVFRIFHHSMHMQATPAGSAASSKETS</sequence>
<gene>
    <name evidence="2" type="ORF">SDC9_111164</name>
</gene>
<organism evidence="2">
    <name type="scientific">bioreactor metagenome</name>
    <dbReference type="NCBI Taxonomy" id="1076179"/>
    <lineage>
        <taxon>unclassified sequences</taxon>
        <taxon>metagenomes</taxon>
        <taxon>ecological metagenomes</taxon>
    </lineage>
</organism>
<dbReference type="AlphaFoldDB" id="A0A645BGQ0"/>
<evidence type="ECO:0000313" key="2">
    <source>
        <dbReference type="EMBL" id="MPM64278.1"/>
    </source>
</evidence>
<reference evidence="2" key="1">
    <citation type="submission" date="2019-08" db="EMBL/GenBank/DDBJ databases">
        <authorList>
            <person name="Kucharzyk K."/>
            <person name="Murdoch R.W."/>
            <person name="Higgins S."/>
            <person name="Loffler F."/>
        </authorList>
    </citation>
    <scope>NUCLEOTIDE SEQUENCE</scope>
</reference>
<feature type="region of interest" description="Disordered" evidence="1">
    <location>
        <begin position="1"/>
        <end position="30"/>
    </location>
</feature>
<evidence type="ECO:0000256" key="1">
    <source>
        <dbReference type="SAM" id="MobiDB-lite"/>
    </source>
</evidence>
<dbReference type="EMBL" id="VSSQ01019860">
    <property type="protein sequence ID" value="MPM64278.1"/>
    <property type="molecule type" value="Genomic_DNA"/>
</dbReference>
<accession>A0A645BGQ0</accession>
<name>A0A645BGQ0_9ZZZZ</name>